<dbReference type="OrthoDB" id="9797456at2"/>
<dbReference type="Pfam" id="PF00583">
    <property type="entry name" value="Acetyltransf_1"/>
    <property type="match status" value="1"/>
</dbReference>
<dbReference type="EMBL" id="JAME01000040">
    <property type="protein sequence ID" value="ETX27111.1"/>
    <property type="molecule type" value="Genomic_DNA"/>
</dbReference>
<dbReference type="InterPro" id="IPR016181">
    <property type="entry name" value="Acyl_CoA_acyltransferase"/>
</dbReference>
<dbReference type="CDD" id="cd04301">
    <property type="entry name" value="NAT_SF"/>
    <property type="match status" value="1"/>
</dbReference>
<evidence type="ECO:0000313" key="2">
    <source>
        <dbReference type="EMBL" id="ETX27111.1"/>
    </source>
</evidence>
<accession>X7F4V7</accession>
<gene>
    <name evidence="2" type="ORF">RISW2_16370</name>
</gene>
<comment type="caution">
    <text evidence="2">The sequence shown here is derived from an EMBL/GenBank/DDBJ whole genome shotgun (WGS) entry which is preliminary data.</text>
</comment>
<dbReference type="Proteomes" id="UP000023430">
    <property type="component" value="Unassembled WGS sequence"/>
</dbReference>
<feature type="domain" description="N-acetyltransferase" evidence="1">
    <location>
        <begin position="2"/>
        <end position="131"/>
    </location>
</feature>
<name>X7F4V7_9RHOB</name>
<dbReference type="PROSITE" id="PS51186">
    <property type="entry name" value="GNAT"/>
    <property type="match status" value="1"/>
</dbReference>
<organism evidence="2 3">
    <name type="scientific">Roseivivax isoporae LMG 25204</name>
    <dbReference type="NCBI Taxonomy" id="1449351"/>
    <lineage>
        <taxon>Bacteria</taxon>
        <taxon>Pseudomonadati</taxon>
        <taxon>Pseudomonadota</taxon>
        <taxon>Alphaproteobacteria</taxon>
        <taxon>Rhodobacterales</taxon>
        <taxon>Roseobacteraceae</taxon>
        <taxon>Roseivivax</taxon>
    </lineage>
</organism>
<proteinExistence type="predicted"/>
<dbReference type="GO" id="GO:0016747">
    <property type="term" value="F:acyltransferase activity, transferring groups other than amino-acyl groups"/>
    <property type="evidence" value="ECO:0007669"/>
    <property type="project" value="InterPro"/>
</dbReference>
<protein>
    <submittedName>
        <fullName evidence="2">AttT protein</fullName>
    </submittedName>
</protein>
<dbReference type="AlphaFoldDB" id="X7F4V7"/>
<keyword evidence="3" id="KW-1185">Reference proteome</keyword>
<evidence type="ECO:0000313" key="3">
    <source>
        <dbReference type="Proteomes" id="UP000023430"/>
    </source>
</evidence>
<dbReference type="RefSeq" id="WP_043774194.1">
    <property type="nucleotide sequence ID" value="NZ_JAME01000040.1"/>
</dbReference>
<dbReference type="eggNOG" id="COG0456">
    <property type="taxonomic scope" value="Bacteria"/>
</dbReference>
<dbReference type="Gene3D" id="3.40.630.30">
    <property type="match status" value="1"/>
</dbReference>
<reference evidence="2 3" key="1">
    <citation type="submission" date="2014-01" db="EMBL/GenBank/DDBJ databases">
        <title>Roseivivax isoporae LMG 25204 Genome Sequencing.</title>
        <authorList>
            <person name="Lai Q."/>
            <person name="Li G."/>
            <person name="Shao Z."/>
        </authorList>
    </citation>
    <scope>NUCLEOTIDE SEQUENCE [LARGE SCALE GENOMIC DNA]</scope>
    <source>
        <strain evidence="2 3">LMG 25204</strain>
    </source>
</reference>
<dbReference type="InterPro" id="IPR000182">
    <property type="entry name" value="GNAT_dom"/>
</dbReference>
<sequence>MSLAWTDAVPEVGEYLELRRLAGLPRPSPTAAAAGLRGTLHAVCARARGRLVGLGRIVGDGGCFVQVVDIAVDPDFRGQGIGTAILGRLLDWADTELPATCQVGMIADPGTFALCKRAGFEIRTGMARITQ</sequence>
<dbReference type="STRING" id="1449351.RISW2_16370"/>
<dbReference type="SUPFAM" id="SSF55729">
    <property type="entry name" value="Acyl-CoA N-acyltransferases (Nat)"/>
    <property type="match status" value="1"/>
</dbReference>
<evidence type="ECO:0000259" key="1">
    <source>
        <dbReference type="PROSITE" id="PS51186"/>
    </source>
</evidence>